<dbReference type="EMBL" id="MT631529">
    <property type="protein sequence ID" value="QNO53026.1"/>
    <property type="molecule type" value="Genomic_DNA"/>
</dbReference>
<name>A0A7G9YYE2_9EURY</name>
<dbReference type="Pfam" id="PF02129">
    <property type="entry name" value="Peptidase_S15"/>
    <property type="match status" value="1"/>
</dbReference>
<dbReference type="AlphaFoldDB" id="A0A7G9YYE2"/>
<dbReference type="Gene3D" id="1.20.1440.110">
    <property type="entry name" value="acylaminoacyl peptidase"/>
    <property type="match status" value="1"/>
</dbReference>
<protein>
    <recommendedName>
        <fullName evidence="1">Xaa-Pro dipeptidyl-peptidase-like domain-containing protein</fullName>
    </recommendedName>
</protein>
<evidence type="ECO:0000313" key="2">
    <source>
        <dbReference type="EMBL" id="QNO53026.1"/>
    </source>
</evidence>
<gene>
    <name evidence="2" type="ORF">GKHFHOKN_00002</name>
</gene>
<dbReference type="SUPFAM" id="SSF53474">
    <property type="entry name" value="alpha/beta-Hydrolases"/>
    <property type="match status" value="1"/>
</dbReference>
<proteinExistence type="predicted"/>
<evidence type="ECO:0000259" key="1">
    <source>
        <dbReference type="Pfam" id="PF02129"/>
    </source>
</evidence>
<dbReference type="InterPro" id="IPR000383">
    <property type="entry name" value="Xaa-Pro-like_dom"/>
</dbReference>
<dbReference type="InterPro" id="IPR050261">
    <property type="entry name" value="FrsA_esterase"/>
</dbReference>
<reference evidence="2" key="1">
    <citation type="submission" date="2020-06" db="EMBL/GenBank/DDBJ databases">
        <title>Unique genomic features of the anaerobic methanotrophic archaea.</title>
        <authorList>
            <person name="Chadwick G.L."/>
            <person name="Skennerton C.T."/>
            <person name="Laso-Perez R."/>
            <person name="Leu A.O."/>
            <person name="Speth D.R."/>
            <person name="Yu H."/>
            <person name="Morgan-Lang C."/>
            <person name="Hatzenpichler R."/>
            <person name="Goudeau D."/>
            <person name="Malmstrom R."/>
            <person name="Brazelton W.J."/>
            <person name="Woyke T."/>
            <person name="Hallam S.J."/>
            <person name="Tyson G.W."/>
            <person name="Wegener G."/>
            <person name="Boetius A."/>
            <person name="Orphan V."/>
        </authorList>
    </citation>
    <scope>NUCLEOTIDE SEQUENCE</scope>
</reference>
<dbReference type="PANTHER" id="PTHR22946:SF12">
    <property type="entry name" value="CONIDIAL PIGMENT BIOSYNTHESIS PROTEIN AYG1 (AFU_ORTHOLOGUE AFUA_2G17550)"/>
    <property type="match status" value="1"/>
</dbReference>
<sequence>MSEHASDIGEILYLASKIDPKDGESWIKEWADLGERLEKQAESCLAGGHKVSARESFLHAWNYYQAAEYGCAPSHPRFHELWRKSVECMHKACPLFHPPIQPVEIPFEGSKMPGYFWRPDDSDTKRPTLIFVGGNESAGEQILLTSGPAAVERGYNYFTFEYPGHLGAVHTNYPGYIKRPDQQVPFKVAIDFLQTLPGVDERIALTGVSWGGYVTTKVAAYEKRLKAIIPNSPLLNWWAVGDAYYRQIVNRVPRFLLNKLVNWKLSKTPVKASMFKYAWWTLGWEHDNLKLTDWYDKDLAKKCRVSKEELRNITCPALGLIGENEGKVLVDQAKEFYEGISSKNKKLYTFTLEKDGTSDHCQIDNRTRGNQVMFDWLDDLFDYKYEPVPPPSS</sequence>
<organism evidence="2">
    <name type="scientific">Candidatus Methanophagaceae archaeon ANME-1 ERB6</name>
    <dbReference type="NCBI Taxonomy" id="2759912"/>
    <lineage>
        <taxon>Archaea</taxon>
        <taxon>Methanobacteriati</taxon>
        <taxon>Methanobacteriota</taxon>
        <taxon>Stenosarchaea group</taxon>
        <taxon>Methanomicrobia</taxon>
        <taxon>Candidatus Methanophagales</taxon>
        <taxon>Candidatus Methanophagaceae</taxon>
    </lineage>
</organism>
<accession>A0A7G9YYE2</accession>
<feature type="domain" description="Xaa-Pro dipeptidyl-peptidase-like" evidence="1">
    <location>
        <begin position="151"/>
        <end position="255"/>
    </location>
</feature>
<dbReference type="Gene3D" id="3.40.50.1820">
    <property type="entry name" value="alpha/beta hydrolase"/>
    <property type="match status" value="1"/>
</dbReference>
<dbReference type="PANTHER" id="PTHR22946">
    <property type="entry name" value="DIENELACTONE HYDROLASE DOMAIN-CONTAINING PROTEIN-RELATED"/>
    <property type="match status" value="1"/>
</dbReference>
<dbReference type="InterPro" id="IPR029058">
    <property type="entry name" value="AB_hydrolase_fold"/>
</dbReference>
<dbReference type="GO" id="GO:0016787">
    <property type="term" value="F:hydrolase activity"/>
    <property type="evidence" value="ECO:0007669"/>
    <property type="project" value="InterPro"/>
</dbReference>